<evidence type="ECO:0000313" key="9">
    <source>
        <dbReference type="EMBL" id="CDR41428.1"/>
    </source>
</evidence>
<feature type="transmembrane region" description="Helical" evidence="7">
    <location>
        <begin position="389"/>
        <end position="408"/>
    </location>
</feature>
<comment type="subcellular location">
    <subcellularLocation>
        <location evidence="1">Membrane</location>
        <topology evidence="1">Multi-pass membrane protein</topology>
    </subcellularLocation>
</comment>
<dbReference type="SUPFAM" id="SSF103473">
    <property type="entry name" value="MFS general substrate transporter"/>
    <property type="match status" value="1"/>
</dbReference>
<dbReference type="CDD" id="cd06179">
    <property type="entry name" value="MFS_TRI12_like"/>
    <property type="match status" value="1"/>
</dbReference>
<evidence type="ECO:0000256" key="7">
    <source>
        <dbReference type="SAM" id="Phobius"/>
    </source>
</evidence>
<feature type="transmembrane region" description="Helical" evidence="7">
    <location>
        <begin position="211"/>
        <end position="231"/>
    </location>
</feature>
<reference evidence="9" key="1">
    <citation type="journal article" date="2014" name="Genome Announc.">
        <title>Draft genome sequence of Rhodosporidium toruloides CECT1137, an oleaginous yeast of biotechnological interest.</title>
        <authorList>
            <person name="Morin N."/>
            <person name="Calcas X."/>
            <person name="Devillers H."/>
            <person name="Durrens P."/>
            <person name="Sherman D.J."/>
            <person name="Nicaud J.-M."/>
            <person name="Neuveglise C."/>
        </authorList>
    </citation>
    <scope>NUCLEOTIDE SEQUENCE</scope>
    <source>
        <strain evidence="9">CECT1137</strain>
    </source>
</reference>
<feature type="transmembrane region" description="Helical" evidence="7">
    <location>
        <begin position="145"/>
        <end position="165"/>
    </location>
</feature>
<keyword evidence="5 7" id="KW-0472">Membrane</keyword>
<dbReference type="PANTHER" id="PTHR23501:SF195">
    <property type="entry name" value="PEP5"/>
    <property type="match status" value="1"/>
</dbReference>
<feature type="transmembrane region" description="Helical" evidence="7">
    <location>
        <begin position="177"/>
        <end position="199"/>
    </location>
</feature>
<organism evidence="9">
    <name type="scientific">Rhodotorula toruloides</name>
    <name type="common">Yeast</name>
    <name type="synonym">Rhodosporidium toruloides</name>
    <dbReference type="NCBI Taxonomy" id="5286"/>
    <lineage>
        <taxon>Eukaryota</taxon>
        <taxon>Fungi</taxon>
        <taxon>Dikarya</taxon>
        <taxon>Basidiomycota</taxon>
        <taxon>Pucciniomycotina</taxon>
        <taxon>Microbotryomycetes</taxon>
        <taxon>Sporidiobolales</taxon>
        <taxon>Sporidiobolaceae</taxon>
        <taxon>Rhodotorula</taxon>
    </lineage>
</organism>
<dbReference type="GO" id="GO:0005886">
    <property type="term" value="C:plasma membrane"/>
    <property type="evidence" value="ECO:0007669"/>
    <property type="project" value="TreeGrafter"/>
</dbReference>
<sequence>MDKPSVQHLERHVPEGVHVHDSYAVDETNTPVTVIGTFGQDPDAKQSISWKTWVIVSLCCLAQMQNTFLGIAPAANAYTIAGVLGADSSKRIWIVQAQGVPSIVTGPIMAIISDVYGRRYVVLFAWLLFCVGAIVAMTANNVNGVIAGQALNGVAAGISGIMYAIASEVTPSVYRAWVQSVVNLASSTAAILALIAMTAASQADAVNGWRWVFRTMLLFDGILLLGFGFFYHPPPRTATRHTLLQKLASLDWIGYFLLIAGLVPLLMGFAWSSDSTIGWHDPHSYACVAVGFAGLIACCLYEWKGTKTGFLDHRLFQHGRNFPLSLFLIAVEGSLFYLVNNIYSSEVNGLWAMPGTMNASARLLPFFLVIFAVAPVMSWYVTKYKDLKWPLCVGFLCFAVATIGFAMSGTNGNMATAFNAIGGIGFTAPLTLLITLVQLSTPPLFIGIASALTISVRTLGGVVGYAIAEAIYGSFTNTQIPENILKAVIPMGFNPQYLGPLIGFLMSGQGLAAIPNITGPMIGAASAALKETQAHAYKIVWFAFLPGSVLAAIGCAMFHNPKERMNWVTDAPLDTKKIGAHHDREAHADSEWSAEQEKVAV</sequence>
<dbReference type="InterPro" id="IPR053791">
    <property type="entry name" value="MFS_Tri12-like"/>
</dbReference>
<keyword evidence="2" id="KW-0813">Transport</keyword>
<evidence type="ECO:0000256" key="2">
    <source>
        <dbReference type="ARBA" id="ARBA00022448"/>
    </source>
</evidence>
<feature type="transmembrane region" description="Helical" evidence="7">
    <location>
        <begin position="120"/>
        <end position="139"/>
    </location>
</feature>
<keyword evidence="3 7" id="KW-0812">Transmembrane</keyword>
<name>A0A061AUW6_RHOTO</name>
<feature type="transmembrane region" description="Helical" evidence="7">
    <location>
        <begin position="444"/>
        <end position="468"/>
    </location>
</feature>
<dbReference type="GO" id="GO:0022857">
    <property type="term" value="F:transmembrane transporter activity"/>
    <property type="evidence" value="ECO:0007669"/>
    <property type="project" value="InterPro"/>
</dbReference>
<dbReference type="OrthoDB" id="2587356at2759"/>
<feature type="transmembrane region" description="Helical" evidence="7">
    <location>
        <begin position="363"/>
        <end position="382"/>
    </location>
</feature>
<accession>A0A061AUW6</accession>
<feature type="region of interest" description="Disordered" evidence="6">
    <location>
        <begin position="580"/>
        <end position="601"/>
    </location>
</feature>
<evidence type="ECO:0000259" key="8">
    <source>
        <dbReference type="PROSITE" id="PS50850"/>
    </source>
</evidence>
<dbReference type="InterPro" id="IPR005829">
    <property type="entry name" value="Sugar_transporter_CS"/>
</dbReference>
<gene>
    <name evidence="9" type="ORF">RHTO0S_06e01750g</name>
</gene>
<dbReference type="InterPro" id="IPR020846">
    <property type="entry name" value="MFS_dom"/>
</dbReference>
<evidence type="ECO:0000256" key="6">
    <source>
        <dbReference type="SAM" id="MobiDB-lite"/>
    </source>
</evidence>
<dbReference type="Gene3D" id="1.20.1250.20">
    <property type="entry name" value="MFS general substrate transporter like domains"/>
    <property type="match status" value="2"/>
</dbReference>
<evidence type="ECO:0000256" key="4">
    <source>
        <dbReference type="ARBA" id="ARBA00022989"/>
    </source>
</evidence>
<evidence type="ECO:0000256" key="5">
    <source>
        <dbReference type="ARBA" id="ARBA00023136"/>
    </source>
</evidence>
<proteinExistence type="predicted"/>
<feature type="transmembrane region" description="Helical" evidence="7">
    <location>
        <begin position="252"/>
        <end position="271"/>
    </location>
</feature>
<dbReference type="EMBL" id="LK052941">
    <property type="protein sequence ID" value="CDR41428.1"/>
    <property type="molecule type" value="Genomic_DNA"/>
</dbReference>
<dbReference type="PANTHER" id="PTHR23501">
    <property type="entry name" value="MAJOR FACILITATOR SUPERFAMILY"/>
    <property type="match status" value="1"/>
</dbReference>
<dbReference type="InterPro" id="IPR036259">
    <property type="entry name" value="MFS_trans_sf"/>
</dbReference>
<feature type="transmembrane region" description="Helical" evidence="7">
    <location>
        <begin position="283"/>
        <end position="303"/>
    </location>
</feature>
<keyword evidence="4 7" id="KW-1133">Transmembrane helix</keyword>
<protein>
    <submittedName>
        <fullName evidence="9">RHTO0S06e01750g1_1</fullName>
    </submittedName>
</protein>
<evidence type="ECO:0000256" key="1">
    <source>
        <dbReference type="ARBA" id="ARBA00004141"/>
    </source>
</evidence>
<dbReference type="PROSITE" id="PS00216">
    <property type="entry name" value="SUGAR_TRANSPORT_1"/>
    <property type="match status" value="1"/>
</dbReference>
<dbReference type="InterPro" id="IPR010573">
    <property type="entry name" value="MFS_Str1/Tri12-like"/>
</dbReference>
<evidence type="ECO:0000256" key="3">
    <source>
        <dbReference type="ARBA" id="ARBA00022692"/>
    </source>
</evidence>
<dbReference type="Pfam" id="PF06609">
    <property type="entry name" value="TRI12"/>
    <property type="match status" value="1"/>
</dbReference>
<feature type="domain" description="Major facilitator superfamily (MFS) profile" evidence="8">
    <location>
        <begin position="52"/>
        <end position="511"/>
    </location>
</feature>
<feature type="transmembrane region" description="Helical" evidence="7">
    <location>
        <begin position="324"/>
        <end position="343"/>
    </location>
</feature>
<dbReference type="AlphaFoldDB" id="A0A061AUW6"/>
<dbReference type="PROSITE" id="PS50850">
    <property type="entry name" value="MFS"/>
    <property type="match status" value="1"/>
</dbReference>
<feature type="transmembrane region" description="Helical" evidence="7">
    <location>
        <begin position="539"/>
        <end position="558"/>
    </location>
</feature>
<feature type="transmembrane region" description="Helical" evidence="7">
    <location>
        <begin position="414"/>
        <end position="437"/>
    </location>
</feature>